<dbReference type="OrthoDB" id="24740at10239"/>
<organism evidence="1 2">
    <name type="scientific">Escherichia phage KBNP1711</name>
    <dbReference type="NCBI Taxonomy" id="1436889"/>
    <lineage>
        <taxon>Viruses</taxon>
        <taxon>Duplodnaviria</taxon>
        <taxon>Heunggongvirae</taxon>
        <taxon>Uroviricota</taxon>
        <taxon>Caudoviricetes</taxon>
        <taxon>Mktvariviridae</taxon>
        <taxon>Gordonclarkvirinae</taxon>
        <taxon>Nieuwekanaalvirus</taxon>
        <taxon>Nieuwekanaalvirus KBNP1711</taxon>
    </lineage>
</organism>
<name>W6B263_9CAUD</name>
<accession>W6B263</accession>
<protein>
    <submittedName>
        <fullName evidence="1">Uncharacterized protein</fullName>
    </submittedName>
</protein>
<evidence type="ECO:0000313" key="2">
    <source>
        <dbReference type="Proteomes" id="UP000019301"/>
    </source>
</evidence>
<evidence type="ECO:0000313" key="1">
    <source>
        <dbReference type="EMBL" id="AHI60858.1"/>
    </source>
</evidence>
<dbReference type="KEGG" id="vg:18505215"/>
<gene>
    <name evidence="1" type="ORF">ECBP3_0081</name>
</gene>
<dbReference type="GeneID" id="18505215"/>
<keyword evidence="2" id="KW-1185">Reference proteome</keyword>
<dbReference type="RefSeq" id="YP_009008775.1">
    <property type="nucleotide sequence ID" value="NC_023593.1"/>
</dbReference>
<reference evidence="1 2" key="1">
    <citation type="submission" date="2013-12" db="EMBL/GenBank/DDBJ databases">
        <authorList>
            <person name="Nho S.W."/>
            <person name="Jang H.B."/>
            <person name="Kim K.S."/>
            <person name="Kim T.H."/>
            <person name="Cha I.S."/>
            <person name="Park S.B."/>
            <person name="Jung T.S."/>
        </authorList>
    </citation>
    <scope>NUCLEOTIDE SEQUENCE [LARGE SCALE GENOMIC DNA]</scope>
</reference>
<sequence>MSQYNVIFRTSTPDGQVQSMLIEADHFNRDGRAINFYRDDVLVGTFETDVICGVIKNFTA</sequence>
<dbReference type="Proteomes" id="UP000019301">
    <property type="component" value="Segment"/>
</dbReference>
<proteinExistence type="predicted"/>
<dbReference type="EMBL" id="KF981730">
    <property type="protein sequence ID" value="AHI60858.1"/>
    <property type="molecule type" value="Genomic_DNA"/>
</dbReference>